<evidence type="ECO:0000256" key="1">
    <source>
        <dbReference type="ARBA" id="ARBA00022679"/>
    </source>
</evidence>
<evidence type="ECO:0000313" key="5">
    <source>
        <dbReference type="Proteomes" id="UP000791080"/>
    </source>
</evidence>
<dbReference type="InterPro" id="IPR047967">
    <property type="entry name" value="PolX_PHP"/>
</dbReference>
<evidence type="ECO:0000259" key="3">
    <source>
        <dbReference type="SMART" id="SM00481"/>
    </source>
</evidence>
<dbReference type="Proteomes" id="UP000791080">
    <property type="component" value="Unassembled WGS sequence"/>
</dbReference>
<dbReference type="CDD" id="cd07436">
    <property type="entry name" value="PHP_PolX"/>
    <property type="match status" value="1"/>
</dbReference>
<name>A0ABT1JEA3_ACTCY</name>
<organism evidence="4 5">
    <name type="scientific">Actinoalloteichus caeruleus DSM 43889</name>
    <dbReference type="NCBI Taxonomy" id="1120930"/>
    <lineage>
        <taxon>Bacteria</taxon>
        <taxon>Bacillati</taxon>
        <taxon>Actinomycetota</taxon>
        <taxon>Actinomycetes</taxon>
        <taxon>Pseudonocardiales</taxon>
        <taxon>Pseudonocardiaceae</taxon>
        <taxon>Actinoalloteichus</taxon>
        <taxon>Actinoalloteichus cyanogriseus</taxon>
    </lineage>
</organism>
<keyword evidence="1" id="KW-0808">Transferase</keyword>
<dbReference type="PANTHER" id="PTHR36928">
    <property type="entry name" value="PHOSPHATASE YCDX-RELATED"/>
    <property type="match status" value="1"/>
</dbReference>
<dbReference type="Pfam" id="PF14791">
    <property type="entry name" value="DNA_pol_B_thumb"/>
    <property type="match status" value="1"/>
</dbReference>
<dbReference type="Pfam" id="PF02811">
    <property type="entry name" value="PHP"/>
    <property type="match status" value="1"/>
</dbReference>
<dbReference type="Gene3D" id="3.30.210.10">
    <property type="entry name" value="DNA polymerase, thumb domain"/>
    <property type="match status" value="1"/>
</dbReference>
<reference evidence="4 5" key="1">
    <citation type="submission" date="2013-07" db="EMBL/GenBank/DDBJ databases">
        <authorList>
            <consortium name="DOE Joint Genome Institute"/>
            <person name="Reeve W."/>
            <person name="Huntemann M."/>
            <person name="Han J."/>
            <person name="Chen A."/>
            <person name="Kyrpides N."/>
            <person name="Mavromatis K."/>
            <person name="Markowitz V."/>
            <person name="Palaniappan K."/>
            <person name="Ivanova N."/>
            <person name="Schaumberg A."/>
            <person name="Pati A."/>
            <person name="Liolios K."/>
            <person name="Nordberg H.P."/>
            <person name="Cantor M.N."/>
            <person name="Hua S.X."/>
            <person name="Woyke T."/>
        </authorList>
    </citation>
    <scope>NUCLEOTIDE SEQUENCE [LARGE SCALE GENOMIC DNA]</scope>
    <source>
        <strain evidence="4 5">DSM 43889</strain>
    </source>
</reference>
<dbReference type="InterPro" id="IPR003141">
    <property type="entry name" value="Pol/His_phosphatase_N"/>
</dbReference>
<dbReference type="EMBL" id="AUBJ02000001">
    <property type="protein sequence ID" value="MCP2330493.1"/>
    <property type="molecule type" value="Genomic_DNA"/>
</dbReference>
<keyword evidence="5" id="KW-1185">Reference proteome</keyword>
<dbReference type="SUPFAM" id="SSF89550">
    <property type="entry name" value="PHP domain-like"/>
    <property type="match status" value="1"/>
</dbReference>
<dbReference type="InterPro" id="IPR050243">
    <property type="entry name" value="PHP_phosphatase"/>
</dbReference>
<dbReference type="InterPro" id="IPR004013">
    <property type="entry name" value="PHP_dom"/>
</dbReference>
<proteinExistence type="predicted"/>
<dbReference type="RefSeq" id="WP_253860115.1">
    <property type="nucleotide sequence ID" value="NZ_AUBJ02000001.1"/>
</dbReference>
<comment type="caution">
    <text evidence="4">The sequence shown here is derived from an EMBL/GenBank/DDBJ whole genome shotgun (WGS) entry which is preliminary data.</text>
</comment>
<reference evidence="4 5" key="2">
    <citation type="submission" date="2022-06" db="EMBL/GenBank/DDBJ databases">
        <title>Genomic Encyclopedia of Type Strains, Phase I: the one thousand microbial genomes (KMG-I) project.</title>
        <authorList>
            <person name="Kyrpides N."/>
        </authorList>
    </citation>
    <scope>NUCLEOTIDE SEQUENCE [LARGE SCALE GENOMIC DNA]</scope>
    <source>
        <strain evidence="4 5">DSM 43889</strain>
    </source>
</reference>
<keyword evidence="2" id="KW-0548">Nucleotidyltransferase</keyword>
<dbReference type="InterPro" id="IPR016195">
    <property type="entry name" value="Pol/histidinol_Pase-like"/>
</dbReference>
<accession>A0ABT1JEA3</accession>
<dbReference type="Gene3D" id="3.20.20.140">
    <property type="entry name" value="Metal-dependent hydrolases"/>
    <property type="match status" value="1"/>
</dbReference>
<dbReference type="Gene3D" id="3.30.460.10">
    <property type="entry name" value="Beta Polymerase, domain 2"/>
    <property type="match status" value="1"/>
</dbReference>
<dbReference type="SUPFAM" id="SSF81301">
    <property type="entry name" value="Nucleotidyltransferase"/>
    <property type="match status" value="1"/>
</dbReference>
<dbReference type="InterPro" id="IPR037160">
    <property type="entry name" value="DNA_Pol_thumb_sf"/>
</dbReference>
<evidence type="ECO:0000256" key="2">
    <source>
        <dbReference type="ARBA" id="ARBA00022695"/>
    </source>
</evidence>
<protein>
    <submittedName>
        <fullName evidence="4">Histidinol phosphatase</fullName>
    </submittedName>
</protein>
<dbReference type="InterPro" id="IPR029398">
    <property type="entry name" value="PolB_thumb"/>
</dbReference>
<dbReference type="SMART" id="SM00481">
    <property type="entry name" value="POLIIIAc"/>
    <property type="match status" value="1"/>
</dbReference>
<sequence length="366" mass="41204">MRAVTTLPAVDRVLGSGGTKTSVRTRDGVQIDVRAVPPRAWGAALLYFTGSQAHNIRIREIAVHAGLTLSEYGLLRARTRRPVRADSEEELYARLGLDWIPPPLREDTGEIQAAQRHQLPRLLRRRDLRGDLHTHTDLTDGVASLEEMVRAARAAGHEYCAITDHAPLLRMQRMTTEKALEQRRRIRRLDRDAGIHLLHGTELNIQPDGGLDWDDDILRGFDIRVASVHSHFRQSRHDTTARLLAAVRHPLVNVLGHPTTRLIGHRPALDADWDAVFAEAARHDTALEINSFPDRMDLDGDLARRARDFGVRFSVASDAHAATHLDQVRLGVGTAQRGWVGPDEVINTYPWQRLRQFLTPHPRRAP</sequence>
<gene>
    <name evidence="4" type="ORF">G443_000763</name>
</gene>
<feature type="domain" description="Polymerase/histidinol phosphatase N-terminal" evidence="3">
    <location>
        <begin position="130"/>
        <end position="207"/>
    </location>
</feature>
<dbReference type="InterPro" id="IPR043519">
    <property type="entry name" value="NT_sf"/>
</dbReference>
<dbReference type="PANTHER" id="PTHR36928:SF1">
    <property type="entry name" value="PHOSPHATASE YCDX-RELATED"/>
    <property type="match status" value="1"/>
</dbReference>
<evidence type="ECO:0000313" key="4">
    <source>
        <dbReference type="EMBL" id="MCP2330493.1"/>
    </source>
</evidence>